<organism evidence="2 3">
    <name type="scientific">Panicum virgatum</name>
    <name type="common">Blackwell switchgrass</name>
    <dbReference type="NCBI Taxonomy" id="38727"/>
    <lineage>
        <taxon>Eukaryota</taxon>
        <taxon>Viridiplantae</taxon>
        <taxon>Streptophyta</taxon>
        <taxon>Embryophyta</taxon>
        <taxon>Tracheophyta</taxon>
        <taxon>Spermatophyta</taxon>
        <taxon>Magnoliopsida</taxon>
        <taxon>Liliopsida</taxon>
        <taxon>Poales</taxon>
        <taxon>Poaceae</taxon>
        <taxon>PACMAD clade</taxon>
        <taxon>Panicoideae</taxon>
        <taxon>Panicodae</taxon>
        <taxon>Paniceae</taxon>
        <taxon>Panicinae</taxon>
        <taxon>Panicum</taxon>
        <taxon>Panicum sect. Hiantes</taxon>
    </lineage>
</organism>
<proteinExistence type="predicted"/>
<name>A0A8T0PKI3_PANVG</name>
<feature type="region of interest" description="Disordered" evidence="1">
    <location>
        <begin position="42"/>
        <end position="70"/>
    </location>
</feature>
<gene>
    <name evidence="2" type="ORF">PVAP13_8KG169203</name>
</gene>
<evidence type="ECO:0000313" key="3">
    <source>
        <dbReference type="Proteomes" id="UP000823388"/>
    </source>
</evidence>
<dbReference type="EMBL" id="CM029051">
    <property type="protein sequence ID" value="KAG2561625.1"/>
    <property type="molecule type" value="Genomic_DNA"/>
</dbReference>
<evidence type="ECO:0000313" key="2">
    <source>
        <dbReference type="EMBL" id="KAG2561625.1"/>
    </source>
</evidence>
<dbReference type="AlphaFoldDB" id="A0A8T0PKI3"/>
<sequence>MARSPRPNRCRAIGPAHPRRVAAVGAGGTCSLLALLHTCVSSGASGTSRANRPPAAQHSRPRRRARPADRRRPLILALAFACTNPIGSMPIAAPATALPPIGSAPSPSGNLAMENHWQDQKDIIVVRKRSKRHSSIRYFLPA</sequence>
<accession>A0A8T0PKI3</accession>
<reference evidence="2" key="1">
    <citation type="submission" date="2020-05" db="EMBL/GenBank/DDBJ databases">
        <title>WGS assembly of Panicum virgatum.</title>
        <authorList>
            <person name="Lovell J.T."/>
            <person name="Jenkins J."/>
            <person name="Shu S."/>
            <person name="Juenger T.E."/>
            <person name="Schmutz J."/>
        </authorList>
    </citation>
    <scope>NUCLEOTIDE SEQUENCE</scope>
    <source>
        <strain evidence="2">AP13</strain>
    </source>
</reference>
<dbReference type="Proteomes" id="UP000823388">
    <property type="component" value="Chromosome 8K"/>
</dbReference>
<evidence type="ECO:0000256" key="1">
    <source>
        <dbReference type="SAM" id="MobiDB-lite"/>
    </source>
</evidence>
<comment type="caution">
    <text evidence="2">The sequence shown here is derived from an EMBL/GenBank/DDBJ whole genome shotgun (WGS) entry which is preliminary data.</text>
</comment>
<protein>
    <submittedName>
        <fullName evidence="2">Uncharacterized protein</fullName>
    </submittedName>
</protein>
<keyword evidence="3" id="KW-1185">Reference proteome</keyword>